<keyword evidence="3" id="KW-1185">Reference proteome</keyword>
<gene>
    <name evidence="2" type="ORF">KQX54_015580</name>
</gene>
<protein>
    <submittedName>
        <fullName evidence="2">Uncharacterized protein</fullName>
    </submittedName>
</protein>
<organism evidence="2 3">
    <name type="scientific">Cotesia glomerata</name>
    <name type="common">Lepidopteran parasitic wasp</name>
    <name type="synonym">Apanteles glomeratus</name>
    <dbReference type="NCBI Taxonomy" id="32391"/>
    <lineage>
        <taxon>Eukaryota</taxon>
        <taxon>Metazoa</taxon>
        <taxon>Ecdysozoa</taxon>
        <taxon>Arthropoda</taxon>
        <taxon>Hexapoda</taxon>
        <taxon>Insecta</taxon>
        <taxon>Pterygota</taxon>
        <taxon>Neoptera</taxon>
        <taxon>Endopterygota</taxon>
        <taxon>Hymenoptera</taxon>
        <taxon>Apocrita</taxon>
        <taxon>Ichneumonoidea</taxon>
        <taxon>Braconidae</taxon>
        <taxon>Microgastrinae</taxon>
        <taxon>Cotesia</taxon>
    </lineage>
</organism>
<dbReference type="Proteomes" id="UP000826195">
    <property type="component" value="Unassembled WGS sequence"/>
</dbReference>
<accession>A0AAV7HXR8</accession>
<sequence length="153" mass="17108">MEMHSLSCISGERIWQCLGPGRQPLRSTNEGDPSAQQIQMQKRPRALILILITMSAPGSGPKPEDDQPHPDDGATLGQIVRYVMKETRYSEDRALNAVIEVLNAGIALKKIIKTERCKYALANNNSKPAHINYRIRDPRLSDDSSDFSEFSDD</sequence>
<name>A0AAV7HXR8_COTGL</name>
<evidence type="ECO:0000256" key="1">
    <source>
        <dbReference type="SAM" id="MobiDB-lite"/>
    </source>
</evidence>
<dbReference type="EMBL" id="JAHXZJ010002982">
    <property type="protein sequence ID" value="KAH0535261.1"/>
    <property type="molecule type" value="Genomic_DNA"/>
</dbReference>
<dbReference type="AlphaFoldDB" id="A0AAV7HXR8"/>
<evidence type="ECO:0000313" key="3">
    <source>
        <dbReference type="Proteomes" id="UP000826195"/>
    </source>
</evidence>
<evidence type="ECO:0000313" key="2">
    <source>
        <dbReference type="EMBL" id="KAH0535261.1"/>
    </source>
</evidence>
<feature type="region of interest" description="Disordered" evidence="1">
    <location>
        <begin position="55"/>
        <end position="74"/>
    </location>
</feature>
<reference evidence="2 3" key="1">
    <citation type="journal article" date="2021" name="J. Hered.">
        <title>A chromosome-level genome assembly of the parasitoid wasp, Cotesia glomerata (Hymenoptera: Braconidae).</title>
        <authorList>
            <person name="Pinto B.J."/>
            <person name="Weis J.J."/>
            <person name="Gamble T."/>
            <person name="Ode P.J."/>
            <person name="Paul R."/>
            <person name="Zaspel J.M."/>
        </authorList>
    </citation>
    <scope>NUCLEOTIDE SEQUENCE [LARGE SCALE GENOMIC DNA]</scope>
    <source>
        <strain evidence="2">CgM1</strain>
    </source>
</reference>
<comment type="caution">
    <text evidence="2">The sequence shown here is derived from an EMBL/GenBank/DDBJ whole genome shotgun (WGS) entry which is preliminary data.</text>
</comment>
<feature type="compositionally biased region" description="Basic and acidic residues" evidence="1">
    <location>
        <begin position="62"/>
        <end position="72"/>
    </location>
</feature>
<proteinExistence type="predicted"/>